<proteinExistence type="predicted"/>
<dbReference type="OrthoDB" id="4322330at2"/>
<feature type="transmembrane region" description="Helical" evidence="1">
    <location>
        <begin position="159"/>
        <end position="180"/>
    </location>
</feature>
<keyword evidence="1" id="KW-0812">Transmembrane</keyword>
<dbReference type="Proteomes" id="UP000270471">
    <property type="component" value="Unassembled WGS sequence"/>
</dbReference>
<evidence type="ECO:0000256" key="1">
    <source>
        <dbReference type="SAM" id="Phobius"/>
    </source>
</evidence>
<dbReference type="AlphaFoldDB" id="A0A3M0HV65"/>
<accession>A0A3M0HV65</accession>
<dbReference type="RefSeq" id="WP_121894735.1">
    <property type="nucleotide sequence ID" value="NZ_PENI01000042.1"/>
</dbReference>
<evidence type="ECO:0000313" key="3">
    <source>
        <dbReference type="Proteomes" id="UP000270471"/>
    </source>
</evidence>
<feature type="transmembrane region" description="Helical" evidence="1">
    <location>
        <begin position="34"/>
        <end position="58"/>
    </location>
</feature>
<name>A0A3M0HV65_9ACTN</name>
<keyword evidence="3" id="KW-1185">Reference proteome</keyword>
<dbReference type="PANTHER" id="PTHR42305">
    <property type="entry name" value="MEMBRANE PROTEIN RV1733C-RELATED"/>
    <property type="match status" value="1"/>
</dbReference>
<comment type="caution">
    <text evidence="2">The sequence shown here is derived from an EMBL/GenBank/DDBJ whole genome shotgun (WGS) entry which is preliminary data.</text>
</comment>
<dbReference type="PANTHER" id="PTHR42305:SF1">
    <property type="entry name" value="MEMBRANE PROTEIN RV1733C-RELATED"/>
    <property type="match status" value="1"/>
</dbReference>
<sequence length="207" mass="22820">MPGGIPRAQPPPDDLPRLLLWRFRRNPLRRTTDAAQAWIGLGILLAVLAAMPGAMFLIGDTAYRHYTHTARLQAETRHQATAVLLHDSPKHPEPGSDEEKGTRYRVEVRFIDRLGRSHTGRVDVRPGLPAGSMVPVWTGAEGEVMDPPMSVDQIRSRSMGWAIIAALAVALAGAAVYGIAERALRRRNLAAWDTAWARTAPRWTTPT</sequence>
<keyword evidence="1" id="KW-0472">Membrane</keyword>
<organism evidence="2 3">
    <name type="scientific">Streptomyces shenzhenensis</name>
    <dbReference type="NCBI Taxonomy" id="943815"/>
    <lineage>
        <taxon>Bacteria</taxon>
        <taxon>Bacillati</taxon>
        <taxon>Actinomycetota</taxon>
        <taxon>Actinomycetes</taxon>
        <taxon>Kitasatosporales</taxon>
        <taxon>Streptomycetaceae</taxon>
        <taxon>Streptomyces</taxon>
    </lineage>
</organism>
<protein>
    <submittedName>
        <fullName evidence="2">Uncharacterized protein</fullName>
    </submittedName>
</protein>
<gene>
    <name evidence="2" type="ORF">CTZ28_40090</name>
</gene>
<dbReference type="InterPro" id="IPR039708">
    <property type="entry name" value="MT1774/Rv1733c-like"/>
</dbReference>
<keyword evidence="1" id="KW-1133">Transmembrane helix</keyword>
<reference evidence="2 3" key="1">
    <citation type="submission" date="2017-11" db="EMBL/GenBank/DDBJ databases">
        <title>Draft genome of actinobacteria isolated from guarana (Paullinia cupana (Mart.) Ducke.</title>
        <authorList>
            <person name="Siqueira K.A."/>
            <person name="Liotti R.G."/>
            <person name="Mendes T.A.O."/>
            <person name="Soares M.A."/>
        </authorList>
    </citation>
    <scope>NUCLEOTIDE SEQUENCE [LARGE SCALE GENOMIC DNA]</scope>
    <source>
        <strain evidence="2 3">193</strain>
    </source>
</reference>
<evidence type="ECO:0000313" key="2">
    <source>
        <dbReference type="EMBL" id="RMB80454.1"/>
    </source>
</evidence>
<dbReference type="EMBL" id="PENI01000042">
    <property type="protein sequence ID" value="RMB80454.1"/>
    <property type="molecule type" value="Genomic_DNA"/>
</dbReference>